<evidence type="ECO:0000313" key="3">
    <source>
        <dbReference type="Proteomes" id="UP001469365"/>
    </source>
</evidence>
<accession>A0ABU9DYE2</accession>
<proteinExistence type="predicted"/>
<dbReference type="InterPro" id="IPR025377">
    <property type="entry name" value="DUF4367"/>
</dbReference>
<evidence type="ECO:0000259" key="1">
    <source>
        <dbReference type="Pfam" id="PF14285"/>
    </source>
</evidence>
<dbReference type="RefSeq" id="WP_341420291.1">
    <property type="nucleotide sequence ID" value="NZ_JBBPCC010000048.1"/>
</dbReference>
<keyword evidence="3" id="KW-1185">Reference proteome</keyword>
<sequence length="97" mass="11324">MFGIEQHKAIGYKSKKKHTYIDVRNNTSETKIVEEDFKFDTSGEIIKFNELEARFTPREKNSTPGGFLRWIQEGTYIEIVSSEMSKKKMIKIAKSMK</sequence>
<gene>
    <name evidence="2" type="ORF">WMW72_35375</name>
</gene>
<dbReference type="Pfam" id="PF14285">
    <property type="entry name" value="DUF4367"/>
    <property type="match status" value="1"/>
</dbReference>
<evidence type="ECO:0000313" key="2">
    <source>
        <dbReference type="EMBL" id="MEK8133158.1"/>
    </source>
</evidence>
<reference evidence="2 3" key="1">
    <citation type="submission" date="2024-04" db="EMBL/GenBank/DDBJ databases">
        <title>draft genome sequnece of Paenibacillus filicis.</title>
        <authorList>
            <person name="Kim D.-U."/>
        </authorList>
    </citation>
    <scope>NUCLEOTIDE SEQUENCE [LARGE SCALE GENOMIC DNA]</scope>
    <source>
        <strain evidence="2 3">KACC14197</strain>
    </source>
</reference>
<dbReference type="Proteomes" id="UP001469365">
    <property type="component" value="Unassembled WGS sequence"/>
</dbReference>
<organism evidence="2 3">
    <name type="scientific">Paenibacillus filicis</name>
    <dbReference type="NCBI Taxonomy" id="669464"/>
    <lineage>
        <taxon>Bacteria</taxon>
        <taxon>Bacillati</taxon>
        <taxon>Bacillota</taxon>
        <taxon>Bacilli</taxon>
        <taxon>Bacillales</taxon>
        <taxon>Paenibacillaceae</taxon>
        <taxon>Paenibacillus</taxon>
    </lineage>
</organism>
<protein>
    <submittedName>
        <fullName evidence="2">DUF4367 domain-containing protein</fullName>
    </submittedName>
</protein>
<feature type="domain" description="DUF4367" evidence="1">
    <location>
        <begin position="6"/>
        <end position="96"/>
    </location>
</feature>
<dbReference type="EMBL" id="JBBPCC010000048">
    <property type="protein sequence ID" value="MEK8133158.1"/>
    <property type="molecule type" value="Genomic_DNA"/>
</dbReference>
<name>A0ABU9DYE2_9BACL</name>
<comment type="caution">
    <text evidence="2">The sequence shown here is derived from an EMBL/GenBank/DDBJ whole genome shotgun (WGS) entry which is preliminary data.</text>
</comment>